<dbReference type="GO" id="GO:0005524">
    <property type="term" value="F:ATP binding"/>
    <property type="evidence" value="ECO:0007669"/>
    <property type="project" value="UniProtKB-KW"/>
</dbReference>
<dbReference type="PROSITE" id="PS51192">
    <property type="entry name" value="HELICASE_ATP_BIND_1"/>
    <property type="match status" value="1"/>
</dbReference>
<dbReference type="InterPro" id="IPR027417">
    <property type="entry name" value="P-loop_NTPase"/>
</dbReference>
<evidence type="ECO:0000256" key="5">
    <source>
        <dbReference type="ARBA" id="ARBA00023235"/>
    </source>
</evidence>
<dbReference type="OrthoDB" id="10261556at2759"/>
<dbReference type="EMBL" id="PGCI01000041">
    <property type="protein sequence ID" value="PLW46264.1"/>
    <property type="molecule type" value="Genomic_DNA"/>
</dbReference>
<evidence type="ECO:0000256" key="7">
    <source>
        <dbReference type="ARBA" id="ARBA00034808"/>
    </source>
</evidence>
<evidence type="ECO:0000256" key="6">
    <source>
        <dbReference type="ARBA" id="ARBA00034617"/>
    </source>
</evidence>
<dbReference type="Proteomes" id="UP000235392">
    <property type="component" value="Unassembled WGS sequence"/>
</dbReference>
<dbReference type="PANTHER" id="PTHR13710:SF105">
    <property type="entry name" value="ATP-DEPENDENT DNA HELICASE Q1"/>
    <property type="match status" value="1"/>
</dbReference>
<dbReference type="InterPro" id="IPR001650">
    <property type="entry name" value="Helicase_C-like"/>
</dbReference>
<dbReference type="Pfam" id="PF00270">
    <property type="entry name" value="DEAD"/>
    <property type="match status" value="1"/>
</dbReference>
<keyword evidence="12" id="KW-1185">Reference proteome</keyword>
<name>A0A2N5V8E8_9BASI</name>
<keyword evidence="3" id="KW-0067">ATP-binding</keyword>
<dbReference type="PANTHER" id="PTHR13710">
    <property type="entry name" value="DNA HELICASE RECQ FAMILY MEMBER"/>
    <property type="match status" value="1"/>
</dbReference>
<dbReference type="Proteomes" id="UP000235388">
    <property type="component" value="Unassembled WGS sequence"/>
</dbReference>
<dbReference type="Gene3D" id="3.40.50.300">
    <property type="entry name" value="P-loop containing nucleotide triphosphate hydrolases"/>
    <property type="match status" value="2"/>
</dbReference>
<dbReference type="EC" id="5.6.2.4" evidence="7"/>
<feature type="compositionally biased region" description="Polar residues" evidence="8">
    <location>
        <begin position="657"/>
        <end position="669"/>
    </location>
</feature>
<feature type="region of interest" description="Disordered" evidence="8">
    <location>
        <begin position="654"/>
        <end position="703"/>
    </location>
</feature>
<accession>A0A2N5V8E8</accession>
<evidence type="ECO:0000259" key="9">
    <source>
        <dbReference type="PROSITE" id="PS51192"/>
    </source>
</evidence>
<evidence type="ECO:0000256" key="2">
    <source>
        <dbReference type="ARBA" id="ARBA00022741"/>
    </source>
</evidence>
<dbReference type="SUPFAM" id="SSF52540">
    <property type="entry name" value="P-loop containing nucleoside triphosphate hydrolases"/>
    <property type="match status" value="1"/>
</dbReference>
<comment type="catalytic activity">
    <reaction evidence="6">
        <text>Couples ATP hydrolysis with the unwinding of duplex DNA by translocating in the 3'-5' direction.</text>
        <dbReference type="EC" id="5.6.2.4"/>
    </reaction>
</comment>
<reference evidence="12 13" key="1">
    <citation type="submission" date="2017-11" db="EMBL/GenBank/DDBJ databases">
        <title>De novo assembly and phasing of dikaryotic genomes from two isolates of Puccinia coronata f. sp. avenae, the causal agent of oat crown rust.</title>
        <authorList>
            <person name="Miller M.E."/>
            <person name="Zhang Y."/>
            <person name="Omidvar V."/>
            <person name="Sperschneider J."/>
            <person name="Schwessinger B."/>
            <person name="Raley C."/>
            <person name="Palmer J.M."/>
            <person name="Garnica D."/>
            <person name="Upadhyaya N."/>
            <person name="Rathjen J."/>
            <person name="Taylor J.M."/>
            <person name="Park R.F."/>
            <person name="Dodds P.N."/>
            <person name="Hirsch C.D."/>
            <person name="Kianian S.F."/>
            <person name="Figueroa M."/>
        </authorList>
    </citation>
    <scope>NUCLEOTIDE SEQUENCE [LARGE SCALE GENOMIC DNA]</scope>
    <source>
        <strain evidence="10">12NC29</strain>
        <strain evidence="11">12SD80</strain>
    </source>
</reference>
<evidence type="ECO:0000256" key="3">
    <source>
        <dbReference type="ARBA" id="ARBA00022840"/>
    </source>
</evidence>
<dbReference type="SMART" id="SM00487">
    <property type="entry name" value="DEXDc"/>
    <property type="match status" value="1"/>
</dbReference>
<keyword evidence="5" id="KW-0413">Isomerase</keyword>
<proteinExistence type="inferred from homology"/>
<organism evidence="11 13">
    <name type="scientific">Puccinia coronata f. sp. avenae</name>
    <dbReference type="NCBI Taxonomy" id="200324"/>
    <lineage>
        <taxon>Eukaryota</taxon>
        <taxon>Fungi</taxon>
        <taxon>Dikarya</taxon>
        <taxon>Basidiomycota</taxon>
        <taxon>Pucciniomycotina</taxon>
        <taxon>Pucciniomycetes</taxon>
        <taxon>Pucciniales</taxon>
        <taxon>Pucciniaceae</taxon>
        <taxon>Puccinia</taxon>
    </lineage>
</organism>
<dbReference type="GO" id="GO:0005694">
    <property type="term" value="C:chromosome"/>
    <property type="evidence" value="ECO:0007669"/>
    <property type="project" value="TreeGrafter"/>
</dbReference>
<dbReference type="AlphaFoldDB" id="A0A2N5V8E8"/>
<evidence type="ECO:0000256" key="1">
    <source>
        <dbReference type="ARBA" id="ARBA00005446"/>
    </source>
</evidence>
<dbReference type="GO" id="GO:0043138">
    <property type="term" value="F:3'-5' DNA helicase activity"/>
    <property type="evidence" value="ECO:0007669"/>
    <property type="project" value="UniProtKB-EC"/>
</dbReference>
<evidence type="ECO:0000313" key="13">
    <source>
        <dbReference type="Proteomes" id="UP000235392"/>
    </source>
</evidence>
<protein>
    <recommendedName>
        <fullName evidence="7">DNA 3'-5' helicase</fullName>
        <ecNumber evidence="7">5.6.2.4</ecNumber>
    </recommendedName>
</protein>
<dbReference type="GO" id="GO:0000724">
    <property type="term" value="P:double-strand break repair via homologous recombination"/>
    <property type="evidence" value="ECO:0007669"/>
    <property type="project" value="TreeGrafter"/>
</dbReference>
<evidence type="ECO:0000313" key="11">
    <source>
        <dbReference type="EMBL" id="PLW46264.1"/>
    </source>
</evidence>
<keyword evidence="2" id="KW-0547">Nucleotide-binding</keyword>
<dbReference type="InterPro" id="IPR011545">
    <property type="entry name" value="DEAD/DEAH_box_helicase_dom"/>
</dbReference>
<dbReference type="EMBL" id="PGCJ01000786">
    <property type="protein sequence ID" value="PLW21213.1"/>
    <property type="molecule type" value="Genomic_DNA"/>
</dbReference>
<dbReference type="GO" id="GO:0005737">
    <property type="term" value="C:cytoplasm"/>
    <property type="evidence" value="ECO:0007669"/>
    <property type="project" value="TreeGrafter"/>
</dbReference>
<evidence type="ECO:0000256" key="8">
    <source>
        <dbReference type="SAM" id="MobiDB-lite"/>
    </source>
</evidence>
<dbReference type="InterPro" id="IPR014001">
    <property type="entry name" value="Helicase_ATP-bd"/>
</dbReference>
<evidence type="ECO:0000313" key="12">
    <source>
        <dbReference type="Proteomes" id="UP000235388"/>
    </source>
</evidence>
<dbReference type="STRING" id="200324.A0A2N5V8E8"/>
<evidence type="ECO:0000256" key="4">
    <source>
        <dbReference type="ARBA" id="ARBA00023125"/>
    </source>
</evidence>
<gene>
    <name evidence="10" type="ORF">PCANC_05399</name>
    <name evidence="11" type="ORF">PCASD_03797</name>
</gene>
<feature type="compositionally biased region" description="Basic and acidic residues" evidence="8">
    <location>
        <begin position="673"/>
        <end position="703"/>
    </location>
</feature>
<keyword evidence="4" id="KW-0238">DNA-binding</keyword>
<dbReference type="GO" id="GO:0009378">
    <property type="term" value="F:four-way junction helicase activity"/>
    <property type="evidence" value="ECO:0007669"/>
    <property type="project" value="TreeGrafter"/>
</dbReference>
<dbReference type="GO" id="GO:0003677">
    <property type="term" value="F:DNA binding"/>
    <property type="evidence" value="ECO:0007669"/>
    <property type="project" value="UniProtKB-KW"/>
</dbReference>
<evidence type="ECO:0000313" key="10">
    <source>
        <dbReference type="EMBL" id="PLW21213.1"/>
    </source>
</evidence>
<dbReference type="Pfam" id="PF00271">
    <property type="entry name" value="Helicase_C"/>
    <property type="match status" value="1"/>
</dbReference>
<comment type="caution">
    <text evidence="11">The sequence shown here is derived from an EMBL/GenBank/DDBJ whole genome shotgun (WGS) entry which is preliminary data.</text>
</comment>
<comment type="similarity">
    <text evidence="1">Belongs to the helicase family. RecQ subfamily.</text>
</comment>
<sequence>MLPSSIRQLPISQRIRTPSGVNIFKKIMNKSNDDMKAHISRTAKLFYQQPAKSLQVDAVLNLVNGRNTFLLAGTGFGKSRIPEIYSMMLPRRNKAIVLTLNPLDTLGDNQVEEKIEAGFTAINLNKMNFNQTTADEIANGNYQFIYLSPEIFLNNKIWEDVYFSSAFQNRLLLVVIDEAHMIYIWGLVKSGPGKHLAKMYGRQQDVGIFRPSYGNLGGQLQSRNNIPILLLSATCRPIAVKAIKESLRLDDSEIDILRGELTRPEIRIIRVQMDYSLSSCLDLIKVFPSINDVRNEDLIPALVYSGSRIKTLTAMEVISRAREIPGDAFNPHSTCARRYHSCTGDRDKVDCVAGFSNGDFPIFSCTMALGLGQNWKRVRMVTHLGRGDPASIIQMVGRAGRDGRPGLAVLFVEKNRRNGKNSLDAFVTGAPQIDDDRMDALAITPVCLRIAFSLDNLLGYIPLSLEDPNYIKEAAREREAGFTPCTCSNCAAPQAIKLIKNLAYANKDNFDLIISDQFAPGLQQASYLSKLPPKKARMRKRKIPESEQHVLDEFKDNLIKEFESFYTSLVGSEVSLHAENLFGMEEANALASYLHLINTTDDVRVVIGGECVPGQLQWILKKTKEYNFPVNSTTDTNETQPDTNKLHERIEKKARSNRLTTTQQLPSTLKRTKNTEDAKARRVASLERAAEKKKRREADEQRQKQIKEIMATVLNEKER</sequence>
<feature type="domain" description="Helicase ATP-binding" evidence="9">
    <location>
        <begin position="59"/>
        <end position="253"/>
    </location>
</feature>